<dbReference type="CAZy" id="GT4">
    <property type="family name" value="Glycosyltransferase Family 4"/>
</dbReference>
<keyword evidence="1 4" id="KW-0808">Transferase</keyword>
<accession>B3QQL0</accession>
<dbReference type="eggNOG" id="COG0438">
    <property type="taxonomic scope" value="Bacteria"/>
</dbReference>
<keyword evidence="5" id="KW-1185">Reference proteome</keyword>
<dbReference type="Pfam" id="PF00534">
    <property type="entry name" value="Glycos_transf_1"/>
    <property type="match status" value="1"/>
</dbReference>
<evidence type="ECO:0000259" key="2">
    <source>
        <dbReference type="Pfam" id="PF00534"/>
    </source>
</evidence>
<dbReference type="SUPFAM" id="SSF53756">
    <property type="entry name" value="UDP-Glycosyltransferase/glycogen phosphorylase"/>
    <property type="match status" value="1"/>
</dbReference>
<dbReference type="GO" id="GO:0009103">
    <property type="term" value="P:lipopolysaccharide biosynthetic process"/>
    <property type="evidence" value="ECO:0007669"/>
    <property type="project" value="TreeGrafter"/>
</dbReference>
<proteinExistence type="predicted"/>
<reference evidence="4" key="1">
    <citation type="submission" date="2008-06" db="EMBL/GenBank/DDBJ databases">
        <title>Complete sequence of Chlorobaculum parvum NCIB 8327.</title>
        <authorList>
            <consortium name="US DOE Joint Genome Institute"/>
            <person name="Lucas S."/>
            <person name="Copeland A."/>
            <person name="Lapidus A."/>
            <person name="Glavina del Rio T."/>
            <person name="Dalin E."/>
            <person name="Tice H."/>
            <person name="Bruce D."/>
            <person name="Goodwin L."/>
            <person name="Pitluck S."/>
            <person name="Schmutz J."/>
            <person name="Larimer F."/>
            <person name="Land M."/>
            <person name="Hauser L."/>
            <person name="Kyrpides N."/>
            <person name="Mikhailova N."/>
            <person name="Zhao F."/>
            <person name="Li T."/>
            <person name="Liu Z."/>
            <person name="Overmann J."/>
            <person name="Bryant D.A."/>
            <person name="Richardson P."/>
        </authorList>
    </citation>
    <scope>NUCLEOTIDE SEQUENCE [LARGE SCALE GENOMIC DNA]</scope>
    <source>
        <strain evidence="4">NCIB 8327</strain>
    </source>
</reference>
<dbReference type="STRING" id="517417.Cpar_1821"/>
<dbReference type="InterPro" id="IPR028098">
    <property type="entry name" value="Glyco_trans_4-like_N"/>
</dbReference>
<dbReference type="PANTHER" id="PTHR46401:SF2">
    <property type="entry name" value="GLYCOSYLTRANSFERASE WBBK-RELATED"/>
    <property type="match status" value="1"/>
</dbReference>
<evidence type="ECO:0000256" key="1">
    <source>
        <dbReference type="ARBA" id="ARBA00022679"/>
    </source>
</evidence>
<organism evidence="4 5">
    <name type="scientific">Chlorobaculum parvum (strain DSM 263 / NCIMB 8327)</name>
    <name type="common">Chlorobium vibrioforme subsp. thiosulfatophilum</name>
    <dbReference type="NCBI Taxonomy" id="517417"/>
    <lineage>
        <taxon>Bacteria</taxon>
        <taxon>Pseudomonadati</taxon>
        <taxon>Chlorobiota</taxon>
        <taxon>Chlorobiia</taxon>
        <taxon>Chlorobiales</taxon>
        <taxon>Chlorobiaceae</taxon>
        <taxon>Chlorobaculum</taxon>
    </lineage>
</organism>
<dbReference type="FunFam" id="3.40.50.2000:FF:000119">
    <property type="entry name" value="Glycosyl transferase group 1"/>
    <property type="match status" value="1"/>
</dbReference>
<dbReference type="KEGG" id="cpc:Cpar_1821"/>
<evidence type="ECO:0000259" key="3">
    <source>
        <dbReference type="Pfam" id="PF13439"/>
    </source>
</evidence>
<dbReference type="Gene3D" id="3.40.50.2000">
    <property type="entry name" value="Glycogen Phosphorylase B"/>
    <property type="match status" value="2"/>
</dbReference>
<feature type="domain" description="Glycosyltransferase subfamily 4-like N-terminal" evidence="3">
    <location>
        <begin position="15"/>
        <end position="174"/>
    </location>
</feature>
<dbReference type="Proteomes" id="UP000008811">
    <property type="component" value="Chromosome"/>
</dbReference>
<dbReference type="RefSeq" id="WP_012503046.1">
    <property type="nucleotide sequence ID" value="NC_011027.1"/>
</dbReference>
<dbReference type="OrthoDB" id="9801609at2"/>
<dbReference type="AlphaFoldDB" id="B3QQL0"/>
<dbReference type="InterPro" id="IPR001296">
    <property type="entry name" value="Glyco_trans_1"/>
</dbReference>
<name>B3QQL0_CHLP8</name>
<dbReference type="Pfam" id="PF13439">
    <property type="entry name" value="Glyco_transf_4"/>
    <property type="match status" value="1"/>
</dbReference>
<sequence length="383" mass="43800">MRISIDLLRGRAMTGNEVYTHELTKAMVRLYPESEYYAILYMNRRKEAERAVGKPISIKYLNVLPHDLSLGKKFRPIVSAFSKHIKRAVSENVDLYHCTNPLNYPFGVKNGVVTLHDLIALRKEPWASSGSKMFYRENIEKILREARVILTVSDFTRNDAIERYPEIADKIFTTPLAANPVFRITETDRNYLQKFGVKDPGKPYILSVAEIQPRKNLGGLVQAFKSLPERIRKEYQLIFVGKTKRGDAQKNFNEELADLRQAYDVYHLQNVPLDDLVKLYNTAHLFVYLSFFEGFGLPVIEAMSCGCPVLTSCTTSLGEVAGRSAYTVDPEDRDSVASALQELLTDESLRARYRQDGLLRAKEFSWEQTARLTMDGYKKALMM</sequence>
<dbReference type="CDD" id="cd03809">
    <property type="entry name" value="GT4_MtfB-like"/>
    <property type="match status" value="1"/>
</dbReference>
<dbReference type="EMBL" id="CP001099">
    <property type="protein sequence ID" value="ACF12213.1"/>
    <property type="molecule type" value="Genomic_DNA"/>
</dbReference>
<dbReference type="GO" id="GO:0016757">
    <property type="term" value="F:glycosyltransferase activity"/>
    <property type="evidence" value="ECO:0007669"/>
    <property type="project" value="InterPro"/>
</dbReference>
<evidence type="ECO:0000313" key="5">
    <source>
        <dbReference type="Proteomes" id="UP000008811"/>
    </source>
</evidence>
<evidence type="ECO:0000313" key="4">
    <source>
        <dbReference type="EMBL" id="ACF12213.1"/>
    </source>
</evidence>
<gene>
    <name evidence="4" type="ordered locus">Cpar_1821</name>
</gene>
<dbReference type="HOGENOM" id="CLU_009583_27_1_10"/>
<feature type="domain" description="Glycosyl transferase family 1" evidence="2">
    <location>
        <begin position="194"/>
        <end position="356"/>
    </location>
</feature>
<dbReference type="PANTHER" id="PTHR46401">
    <property type="entry name" value="GLYCOSYLTRANSFERASE WBBK-RELATED"/>
    <property type="match status" value="1"/>
</dbReference>
<protein>
    <submittedName>
        <fullName evidence="4">Glycosyl transferase group 1</fullName>
    </submittedName>
</protein>